<dbReference type="EMBL" id="CALSDN010000001">
    <property type="protein sequence ID" value="CAH6718507.1"/>
    <property type="molecule type" value="Genomic_DNA"/>
</dbReference>
<reference evidence="1" key="1">
    <citation type="submission" date="2022-06" db="EMBL/GenBank/DDBJ databases">
        <authorList>
            <person name="Legras J.-L."/>
            <person name="Devillers H."/>
            <person name="Grondin C."/>
        </authorList>
    </citation>
    <scope>NUCLEOTIDE SEQUENCE</scope>
    <source>
        <strain evidence="1">CLIB 1444</strain>
    </source>
</reference>
<accession>A0ACA9Y0Q0</accession>
<evidence type="ECO:0000313" key="2">
    <source>
        <dbReference type="Proteomes" id="UP001152531"/>
    </source>
</evidence>
<comment type="caution">
    <text evidence="1">The sequence shown here is derived from an EMBL/GenBank/DDBJ whole genome shotgun (WGS) entry which is preliminary data.</text>
</comment>
<protein>
    <submittedName>
        <fullName evidence="1">Uncharacterized protein</fullName>
    </submittedName>
</protein>
<gene>
    <name evidence="1" type="ORF">CLIB1444_01S08284</name>
</gene>
<dbReference type="Proteomes" id="UP001152531">
    <property type="component" value="Unassembled WGS sequence"/>
</dbReference>
<name>A0ACA9Y0Q0_9ASCO</name>
<organism evidence="1 2">
    <name type="scientific">[Candida] jaroonii</name>
    <dbReference type="NCBI Taxonomy" id="467808"/>
    <lineage>
        <taxon>Eukaryota</taxon>
        <taxon>Fungi</taxon>
        <taxon>Dikarya</taxon>
        <taxon>Ascomycota</taxon>
        <taxon>Saccharomycotina</taxon>
        <taxon>Pichiomycetes</taxon>
        <taxon>Debaryomycetaceae</taxon>
        <taxon>Yamadazyma</taxon>
    </lineage>
</organism>
<keyword evidence="2" id="KW-1185">Reference proteome</keyword>
<sequence length="727" mass="84928">MNQENYFDVSIKSKRKPNNVPLKRHSSANNLSNEFKRPGDYYIQKLSSSSLNLSKRPISGDSIVSLNSNYSDDINSINSEIHDSRLSSLTSNSIIISPNNSPQITGKLDDSIHSISTIQDLPNTNEFSSQINTVVEDPEEREEILESNETVATLPPSKSNSSLSNMSPNTSFGTPLKSVSTTTLSRTKTKYLSQQEFKTRQKLRKQAYDDSYNEDEILSNDIDLVFNVPVIKNQSELYLKKNLRTDFDDKYKPFPLPGKLRSNSTPNIKTIHSSSNLSINSSVSSITYPNDHNITNESIIEEDSSSFEDGDEDSMIISNISNYYNERSKSYSKLMKKGRQDNLMYKLPSFVKSQSSLDDLNLMSLEKLTMIDQTRPINLPPKNSNDIMKHNKELQKILNDLHDNELKDFKDHDEFRTDWVKLFDNLLIKLSTQKNFIRKLNWDSNCIEEERLNYFMKILFKDENTEKIDKSFHELMEIYNHLNESIKTNRILEFNKIFQDLINKPLFHSLNLIIHKQEFLDLMFLLSLDNNLHKHDEIFLIPITLILFPETELIEKFKFLRIFNEKIFNKELILNINENFELWSTKLPKKVRPFLNNFNLKEFHNLNFLKFLEILLQLNDKLPLSISASNPSTPILKNNIKSCNLEIIYKFLQLLIIYSVNSTSKNYNQLKIFQSFLMVLIKYYHINWNDFNDLIKLNKSIKINFNMDQGINLTNFVDKWRNIFHRL</sequence>
<proteinExistence type="predicted"/>
<evidence type="ECO:0000313" key="1">
    <source>
        <dbReference type="EMBL" id="CAH6718507.1"/>
    </source>
</evidence>